<sequence>MQIWRNIGGALAAGAVLAGCSSVSLNRAPVENISGDIPLSCGTTCPPCPASACAPVSKPPVESAASSQSLQYYTVQPGDTLSKIARKHDQSVRKISEWNNISNPNVISVGQRLAVSAPVAGTVVSTSSASASGNTVVVQPVSTTPSTSPAASTNVTATALAPLPPATASAPAAVAAPATPPATSTTAAAAVSSQGFIWPASGQLINGFNETTNKGYGIAGNAGDPVLAAQSGQVVYAGSGLRGYGNLLIIKHNDEYLTAYAHNRALLVKEGDQVSRGQRIAEMGNTDTDRVKLHFEVRRQGKPVNPGEYLPKR</sequence>
<organism evidence="3 4">
    <name type="scientific">Lampropedia hyalina DSM 16112</name>
    <dbReference type="NCBI Taxonomy" id="1122156"/>
    <lineage>
        <taxon>Bacteria</taxon>
        <taxon>Pseudomonadati</taxon>
        <taxon>Pseudomonadota</taxon>
        <taxon>Betaproteobacteria</taxon>
        <taxon>Burkholderiales</taxon>
        <taxon>Comamonadaceae</taxon>
        <taxon>Lampropedia</taxon>
    </lineage>
</organism>
<keyword evidence="3" id="KW-0449">Lipoprotein</keyword>
<dbReference type="CDD" id="cd00118">
    <property type="entry name" value="LysM"/>
    <property type="match status" value="1"/>
</dbReference>
<dbReference type="PANTHER" id="PTHR21666:SF263">
    <property type="entry name" value="MUREIN HYDROLASE ACTIVATOR NLPD"/>
    <property type="match status" value="1"/>
</dbReference>
<dbReference type="RefSeq" id="WP_073356865.1">
    <property type="nucleotide sequence ID" value="NZ_FQUZ01000032.1"/>
</dbReference>
<dbReference type="InterPro" id="IPR050570">
    <property type="entry name" value="Cell_wall_metabolism_enzyme"/>
</dbReference>
<reference evidence="3 4" key="1">
    <citation type="submission" date="2016-11" db="EMBL/GenBank/DDBJ databases">
        <authorList>
            <person name="Jaros S."/>
            <person name="Januszkiewicz K."/>
            <person name="Wedrychowicz H."/>
        </authorList>
    </citation>
    <scope>NUCLEOTIDE SEQUENCE [LARGE SCALE GENOMIC DNA]</scope>
    <source>
        <strain evidence="3 4">DSM 16112</strain>
    </source>
</reference>
<dbReference type="SUPFAM" id="SSF51261">
    <property type="entry name" value="Duplicated hybrid motif"/>
    <property type="match status" value="1"/>
</dbReference>
<dbReference type="GO" id="GO:0004222">
    <property type="term" value="F:metalloendopeptidase activity"/>
    <property type="evidence" value="ECO:0007669"/>
    <property type="project" value="TreeGrafter"/>
</dbReference>
<evidence type="ECO:0000313" key="3">
    <source>
        <dbReference type="EMBL" id="SHF64386.1"/>
    </source>
</evidence>
<dbReference type="Pfam" id="PF01551">
    <property type="entry name" value="Peptidase_M23"/>
    <property type="match status" value="1"/>
</dbReference>
<dbReference type="GO" id="GO:0009279">
    <property type="term" value="C:cell outer membrane"/>
    <property type="evidence" value="ECO:0007669"/>
    <property type="project" value="TreeGrafter"/>
</dbReference>
<dbReference type="Gene3D" id="3.10.350.10">
    <property type="entry name" value="LysM domain"/>
    <property type="match status" value="1"/>
</dbReference>
<gene>
    <name evidence="3" type="ORF">SAMN02745117_02352</name>
</gene>
<dbReference type="AlphaFoldDB" id="A0A1M5DBR1"/>
<feature type="domain" description="LysM" evidence="2">
    <location>
        <begin position="71"/>
        <end position="115"/>
    </location>
</feature>
<dbReference type="PANTHER" id="PTHR21666">
    <property type="entry name" value="PEPTIDASE-RELATED"/>
    <property type="match status" value="1"/>
</dbReference>
<comment type="similarity">
    <text evidence="1">Belongs to the E.coli NlpD/Haemophilus LppB family.</text>
</comment>
<dbReference type="OrthoDB" id="9795421at2"/>
<name>A0A1M5DBR1_9BURK</name>
<dbReference type="Proteomes" id="UP000184327">
    <property type="component" value="Unassembled WGS sequence"/>
</dbReference>
<dbReference type="Gene3D" id="2.70.70.10">
    <property type="entry name" value="Glucose Permease (Domain IIA)"/>
    <property type="match status" value="1"/>
</dbReference>
<accession>A0A1M5DBR1</accession>
<dbReference type="GO" id="GO:0032153">
    <property type="term" value="C:cell division site"/>
    <property type="evidence" value="ECO:0007669"/>
    <property type="project" value="TreeGrafter"/>
</dbReference>
<protein>
    <submittedName>
        <fullName evidence="3">Lipoprotein NlpD</fullName>
    </submittedName>
</protein>
<dbReference type="InterPro" id="IPR011055">
    <property type="entry name" value="Dup_hybrid_motif"/>
</dbReference>
<dbReference type="SMART" id="SM00257">
    <property type="entry name" value="LysM"/>
    <property type="match status" value="1"/>
</dbReference>
<dbReference type="STRING" id="1122156.SAMN02745117_02352"/>
<evidence type="ECO:0000256" key="1">
    <source>
        <dbReference type="ARBA" id="ARBA00038420"/>
    </source>
</evidence>
<dbReference type="InterPro" id="IPR018392">
    <property type="entry name" value="LysM"/>
</dbReference>
<dbReference type="InterPro" id="IPR016047">
    <property type="entry name" value="M23ase_b-sheet_dom"/>
</dbReference>
<dbReference type="Pfam" id="PF01476">
    <property type="entry name" value="LysM"/>
    <property type="match status" value="1"/>
</dbReference>
<dbReference type="PROSITE" id="PS51257">
    <property type="entry name" value="PROKAR_LIPOPROTEIN"/>
    <property type="match status" value="1"/>
</dbReference>
<dbReference type="EMBL" id="FQUZ01000032">
    <property type="protein sequence ID" value="SHF64386.1"/>
    <property type="molecule type" value="Genomic_DNA"/>
</dbReference>
<evidence type="ECO:0000313" key="4">
    <source>
        <dbReference type="Proteomes" id="UP000184327"/>
    </source>
</evidence>
<proteinExistence type="inferred from homology"/>
<dbReference type="InterPro" id="IPR036779">
    <property type="entry name" value="LysM_dom_sf"/>
</dbReference>
<evidence type="ECO:0000259" key="2">
    <source>
        <dbReference type="PROSITE" id="PS51782"/>
    </source>
</evidence>
<dbReference type="CDD" id="cd12797">
    <property type="entry name" value="M23_peptidase"/>
    <property type="match status" value="1"/>
</dbReference>
<keyword evidence="4" id="KW-1185">Reference proteome</keyword>
<dbReference type="PROSITE" id="PS51782">
    <property type="entry name" value="LYSM"/>
    <property type="match status" value="1"/>
</dbReference>